<feature type="non-terminal residue" evidence="3">
    <location>
        <position position="1"/>
    </location>
</feature>
<dbReference type="GO" id="GO:0006233">
    <property type="term" value="P:dTDP biosynthetic process"/>
    <property type="evidence" value="ECO:0007669"/>
    <property type="project" value="TreeGrafter"/>
</dbReference>
<gene>
    <name evidence="3" type="ORF">BJ508DRAFT_201616</name>
</gene>
<dbReference type="GO" id="GO:0004550">
    <property type="term" value="F:nucleoside diphosphate kinase activity"/>
    <property type="evidence" value="ECO:0007669"/>
    <property type="project" value="TreeGrafter"/>
</dbReference>
<dbReference type="Pfam" id="PF02223">
    <property type="entry name" value="Thymidylate_kin"/>
    <property type="match status" value="1"/>
</dbReference>
<dbReference type="GO" id="GO:0005634">
    <property type="term" value="C:nucleus"/>
    <property type="evidence" value="ECO:0007669"/>
    <property type="project" value="TreeGrafter"/>
</dbReference>
<evidence type="ECO:0000313" key="4">
    <source>
        <dbReference type="Proteomes" id="UP000275078"/>
    </source>
</evidence>
<dbReference type="GO" id="GO:0016787">
    <property type="term" value="F:hydrolase activity"/>
    <property type="evidence" value="ECO:0007669"/>
    <property type="project" value="UniProtKB-KW"/>
</dbReference>
<dbReference type="InterPro" id="IPR027417">
    <property type="entry name" value="P-loop_NTPase"/>
</dbReference>
<dbReference type="Gene3D" id="3.40.50.300">
    <property type="entry name" value="P-loop containing nucleotide triphosphate hydrolases"/>
    <property type="match status" value="1"/>
</dbReference>
<reference evidence="3 4" key="1">
    <citation type="journal article" date="2018" name="Nat. Ecol. Evol.">
        <title>Pezizomycetes genomes reveal the molecular basis of ectomycorrhizal truffle lifestyle.</title>
        <authorList>
            <person name="Murat C."/>
            <person name="Payen T."/>
            <person name="Noel B."/>
            <person name="Kuo A."/>
            <person name="Morin E."/>
            <person name="Chen J."/>
            <person name="Kohler A."/>
            <person name="Krizsan K."/>
            <person name="Balestrini R."/>
            <person name="Da Silva C."/>
            <person name="Montanini B."/>
            <person name="Hainaut M."/>
            <person name="Levati E."/>
            <person name="Barry K.W."/>
            <person name="Belfiori B."/>
            <person name="Cichocki N."/>
            <person name="Clum A."/>
            <person name="Dockter R.B."/>
            <person name="Fauchery L."/>
            <person name="Guy J."/>
            <person name="Iotti M."/>
            <person name="Le Tacon F."/>
            <person name="Lindquist E.A."/>
            <person name="Lipzen A."/>
            <person name="Malagnac F."/>
            <person name="Mello A."/>
            <person name="Molinier V."/>
            <person name="Miyauchi S."/>
            <person name="Poulain J."/>
            <person name="Riccioni C."/>
            <person name="Rubini A."/>
            <person name="Sitrit Y."/>
            <person name="Splivallo R."/>
            <person name="Traeger S."/>
            <person name="Wang M."/>
            <person name="Zifcakova L."/>
            <person name="Wipf D."/>
            <person name="Zambonelli A."/>
            <person name="Paolocci F."/>
            <person name="Nowrousian M."/>
            <person name="Ottonello S."/>
            <person name="Baldrian P."/>
            <person name="Spatafora J.W."/>
            <person name="Henrissat B."/>
            <person name="Nagy L.G."/>
            <person name="Aury J.M."/>
            <person name="Wincker P."/>
            <person name="Grigoriev I.V."/>
            <person name="Bonfante P."/>
            <person name="Martin F.M."/>
        </authorList>
    </citation>
    <scope>NUCLEOTIDE SEQUENCE [LARGE SCALE GENOMIC DNA]</scope>
    <source>
        <strain evidence="3 4">RN42</strain>
    </source>
</reference>
<dbReference type="PANTHER" id="PTHR10344">
    <property type="entry name" value="THYMIDYLATE KINASE"/>
    <property type="match status" value="1"/>
</dbReference>
<comment type="similarity">
    <text evidence="1">Belongs to the thymidylate kinase family.</text>
</comment>
<name>A0A3N4INR8_ASCIM</name>
<dbReference type="InterPro" id="IPR039430">
    <property type="entry name" value="Thymidylate_kin-like_dom"/>
</dbReference>
<organism evidence="3 4">
    <name type="scientific">Ascobolus immersus RN42</name>
    <dbReference type="NCBI Taxonomy" id="1160509"/>
    <lineage>
        <taxon>Eukaryota</taxon>
        <taxon>Fungi</taxon>
        <taxon>Dikarya</taxon>
        <taxon>Ascomycota</taxon>
        <taxon>Pezizomycotina</taxon>
        <taxon>Pezizomycetes</taxon>
        <taxon>Pezizales</taxon>
        <taxon>Ascobolaceae</taxon>
        <taxon>Ascobolus</taxon>
    </lineage>
</organism>
<dbReference type="GO" id="GO:0006227">
    <property type="term" value="P:dUDP biosynthetic process"/>
    <property type="evidence" value="ECO:0007669"/>
    <property type="project" value="TreeGrafter"/>
</dbReference>
<keyword evidence="3" id="KW-0378">Hydrolase</keyword>
<feature type="domain" description="Thymidylate kinase-like" evidence="2">
    <location>
        <begin position="7"/>
        <end position="153"/>
    </location>
</feature>
<sequence length="154" mass="17001">RGLLLCLEGPDRTGKTTQSHLLSTHLTSLTHRPTHTLRFPDRTTPTGKLIDAYLKDTSVQLNPRVSHLLFSANRWEVMDSVLAKVRGGENVVMDRYHGSGEAYTCSLDGFEGEGGGEEWARGTDRGLPRPDVTVCLYLPEGEAGKRGGFGEERY</sequence>
<dbReference type="Proteomes" id="UP000275078">
    <property type="component" value="Unassembled WGS sequence"/>
</dbReference>
<evidence type="ECO:0000259" key="2">
    <source>
        <dbReference type="Pfam" id="PF02223"/>
    </source>
</evidence>
<accession>A0A3N4INR8</accession>
<keyword evidence="4" id="KW-1185">Reference proteome</keyword>
<dbReference type="GO" id="GO:0006235">
    <property type="term" value="P:dTTP biosynthetic process"/>
    <property type="evidence" value="ECO:0007669"/>
    <property type="project" value="TreeGrafter"/>
</dbReference>
<feature type="non-terminal residue" evidence="3">
    <location>
        <position position="154"/>
    </location>
</feature>
<dbReference type="SUPFAM" id="SSF52540">
    <property type="entry name" value="P-loop containing nucleoside triphosphate hydrolases"/>
    <property type="match status" value="1"/>
</dbReference>
<evidence type="ECO:0000313" key="3">
    <source>
        <dbReference type="EMBL" id="RPA87087.1"/>
    </source>
</evidence>
<dbReference type="EMBL" id="ML119647">
    <property type="protein sequence ID" value="RPA87087.1"/>
    <property type="molecule type" value="Genomic_DNA"/>
</dbReference>
<proteinExistence type="inferred from homology"/>
<dbReference type="GO" id="GO:0005829">
    <property type="term" value="C:cytosol"/>
    <property type="evidence" value="ECO:0007669"/>
    <property type="project" value="TreeGrafter"/>
</dbReference>
<protein>
    <submittedName>
        <fullName evidence="3">P-loop containing nucleoside triphosphate hydrolase protein</fullName>
    </submittedName>
</protein>
<evidence type="ECO:0000256" key="1">
    <source>
        <dbReference type="ARBA" id="ARBA00009776"/>
    </source>
</evidence>
<dbReference type="PANTHER" id="PTHR10344:SF1">
    <property type="entry name" value="THYMIDYLATE KINASE"/>
    <property type="match status" value="1"/>
</dbReference>
<dbReference type="AlphaFoldDB" id="A0A3N4INR8"/>
<dbReference type="STRING" id="1160509.A0A3N4INR8"/>
<dbReference type="GO" id="GO:0004798">
    <property type="term" value="F:dTMP kinase activity"/>
    <property type="evidence" value="ECO:0007669"/>
    <property type="project" value="TreeGrafter"/>
</dbReference>
<dbReference type="OrthoDB" id="425602at2759"/>